<name>A0A6J5FZ11_9BURK</name>
<accession>A0A6J5FZ11</accession>
<dbReference type="InterPro" id="IPR011322">
    <property type="entry name" value="N-reg_PII-like_a/b"/>
</dbReference>
<gene>
    <name evidence="2" type="primary">cutA</name>
    <name evidence="2" type="ORF">LMG28688_03065</name>
</gene>
<comment type="similarity">
    <text evidence="1">Belongs to the CutA family.</text>
</comment>
<protein>
    <submittedName>
        <fullName evidence="2">Divalent-cation tolerance protein CutA</fullName>
    </submittedName>
</protein>
<dbReference type="InterPro" id="IPR015867">
    <property type="entry name" value="N-reg_PII/ATP_PRibTrfase_C"/>
</dbReference>
<dbReference type="EMBL" id="CADIKL010000013">
    <property type="protein sequence ID" value="CAB3790196.1"/>
    <property type="molecule type" value="Genomic_DNA"/>
</dbReference>
<dbReference type="PANTHER" id="PTHR23419:SF8">
    <property type="entry name" value="FI09726P"/>
    <property type="match status" value="1"/>
</dbReference>
<evidence type="ECO:0000313" key="3">
    <source>
        <dbReference type="Proteomes" id="UP000494119"/>
    </source>
</evidence>
<proteinExistence type="inferred from homology"/>
<dbReference type="GO" id="GO:0005507">
    <property type="term" value="F:copper ion binding"/>
    <property type="evidence" value="ECO:0007669"/>
    <property type="project" value="TreeGrafter"/>
</dbReference>
<keyword evidence="3" id="KW-1185">Reference proteome</keyword>
<dbReference type="AlphaFoldDB" id="A0A6J5FZ11"/>
<dbReference type="Pfam" id="PF03091">
    <property type="entry name" value="CutA1"/>
    <property type="match status" value="1"/>
</dbReference>
<evidence type="ECO:0000256" key="1">
    <source>
        <dbReference type="ARBA" id="ARBA00010169"/>
    </source>
</evidence>
<dbReference type="Proteomes" id="UP000494119">
    <property type="component" value="Unassembled WGS sequence"/>
</dbReference>
<sequence length="137" mass="15061">MPVVRLRSALGAVGSRAVGRGTVTELVVTLNVILMLTTLPDEDAAEKLSSTALEAHLAACVTRLGPVHSQYHWQGRIESSDEVQLLFKTSLARAAELEQFIQTQHPYDTPEILSWQVTASNAYGQWVNAETQRPIHV</sequence>
<evidence type="ECO:0000313" key="2">
    <source>
        <dbReference type="EMBL" id="CAB3790196.1"/>
    </source>
</evidence>
<organism evidence="2 3">
    <name type="scientific">Paraburkholderia caffeinitolerans</name>
    <dbReference type="NCBI Taxonomy" id="1723730"/>
    <lineage>
        <taxon>Bacteria</taxon>
        <taxon>Pseudomonadati</taxon>
        <taxon>Pseudomonadota</taxon>
        <taxon>Betaproteobacteria</taxon>
        <taxon>Burkholderiales</taxon>
        <taxon>Burkholderiaceae</taxon>
        <taxon>Paraburkholderia</taxon>
    </lineage>
</organism>
<dbReference type="GO" id="GO:0010038">
    <property type="term" value="P:response to metal ion"/>
    <property type="evidence" value="ECO:0007669"/>
    <property type="project" value="InterPro"/>
</dbReference>
<dbReference type="PANTHER" id="PTHR23419">
    <property type="entry name" value="DIVALENT CATION TOLERANCE CUTA-RELATED"/>
    <property type="match status" value="1"/>
</dbReference>
<dbReference type="Gene3D" id="3.30.70.120">
    <property type="match status" value="1"/>
</dbReference>
<reference evidence="2 3" key="1">
    <citation type="submission" date="2020-04" db="EMBL/GenBank/DDBJ databases">
        <authorList>
            <person name="De Canck E."/>
        </authorList>
    </citation>
    <scope>NUCLEOTIDE SEQUENCE [LARGE SCALE GENOMIC DNA]</scope>
    <source>
        <strain evidence="2 3">LMG 28688</strain>
    </source>
</reference>
<dbReference type="InterPro" id="IPR004323">
    <property type="entry name" value="Ion_tolerance_CutA"/>
</dbReference>
<dbReference type="SUPFAM" id="SSF54913">
    <property type="entry name" value="GlnB-like"/>
    <property type="match status" value="1"/>
</dbReference>